<organism evidence="1 2">
    <name type="scientific">Candidatus Proximibacter danicus</name>
    <dbReference type="NCBI Taxonomy" id="2954365"/>
    <lineage>
        <taxon>Bacteria</taxon>
        <taxon>Pseudomonadati</taxon>
        <taxon>Pseudomonadota</taxon>
        <taxon>Betaproteobacteria</taxon>
        <taxon>Candidatus Proximibacter</taxon>
    </lineage>
</organism>
<dbReference type="EMBL" id="JADJUC010000030">
    <property type="protein sequence ID" value="MBK8525413.1"/>
    <property type="molecule type" value="Genomic_DNA"/>
</dbReference>
<evidence type="ECO:0000313" key="2">
    <source>
        <dbReference type="Proteomes" id="UP000886689"/>
    </source>
</evidence>
<sequence length="100" mass="11439">MNYSVGCYPSGKTVYSIIDENGGHTTITLDKWVADILQQELPNVRAPSEAYVKVYTEHPHLSRRERGNVIRDRASATANKYQETMKRQLGWNQSDLLENL</sequence>
<comment type="caution">
    <text evidence="1">The sequence shown here is derived from an EMBL/GenBank/DDBJ whole genome shotgun (WGS) entry which is preliminary data.</text>
</comment>
<accession>A0A9D7K4M8</accession>
<protein>
    <submittedName>
        <fullName evidence="1">Uncharacterized protein</fullName>
    </submittedName>
</protein>
<reference evidence="1" key="1">
    <citation type="submission" date="2020-10" db="EMBL/GenBank/DDBJ databases">
        <title>Connecting structure to function with the recovery of over 1000 high-quality activated sludge metagenome-assembled genomes encoding full-length rRNA genes using long-read sequencing.</title>
        <authorList>
            <person name="Singleton C.M."/>
            <person name="Petriglieri F."/>
            <person name="Kristensen J.M."/>
            <person name="Kirkegaard R.H."/>
            <person name="Michaelsen T.Y."/>
            <person name="Andersen M.H."/>
            <person name="Karst S.M."/>
            <person name="Dueholm M.S."/>
            <person name="Nielsen P.H."/>
            <person name="Albertsen M."/>
        </authorList>
    </citation>
    <scope>NUCLEOTIDE SEQUENCE</scope>
    <source>
        <strain evidence="1">Hirt_18-Q3-R61-65_BATAC.395</strain>
    </source>
</reference>
<evidence type="ECO:0000313" key="1">
    <source>
        <dbReference type="EMBL" id="MBK8525413.1"/>
    </source>
</evidence>
<dbReference type="AlphaFoldDB" id="A0A9D7K4M8"/>
<name>A0A9D7K4M8_9PROT</name>
<dbReference type="Proteomes" id="UP000886689">
    <property type="component" value="Unassembled WGS sequence"/>
</dbReference>
<gene>
    <name evidence="1" type="ORF">IPL58_16100</name>
</gene>
<proteinExistence type="predicted"/>